<proteinExistence type="predicted"/>
<dbReference type="AlphaFoldDB" id="A0A5B7D8A0"/>
<evidence type="ECO:0000313" key="2">
    <source>
        <dbReference type="Proteomes" id="UP000324222"/>
    </source>
</evidence>
<comment type="caution">
    <text evidence="1">The sequence shown here is derived from an EMBL/GenBank/DDBJ whole genome shotgun (WGS) entry which is preliminary data.</text>
</comment>
<organism evidence="1 2">
    <name type="scientific">Portunus trituberculatus</name>
    <name type="common">Swimming crab</name>
    <name type="synonym">Neptunus trituberculatus</name>
    <dbReference type="NCBI Taxonomy" id="210409"/>
    <lineage>
        <taxon>Eukaryota</taxon>
        <taxon>Metazoa</taxon>
        <taxon>Ecdysozoa</taxon>
        <taxon>Arthropoda</taxon>
        <taxon>Crustacea</taxon>
        <taxon>Multicrustacea</taxon>
        <taxon>Malacostraca</taxon>
        <taxon>Eumalacostraca</taxon>
        <taxon>Eucarida</taxon>
        <taxon>Decapoda</taxon>
        <taxon>Pleocyemata</taxon>
        <taxon>Brachyura</taxon>
        <taxon>Eubrachyura</taxon>
        <taxon>Portunoidea</taxon>
        <taxon>Portunidae</taxon>
        <taxon>Portuninae</taxon>
        <taxon>Portunus</taxon>
    </lineage>
</organism>
<reference evidence="1 2" key="1">
    <citation type="submission" date="2019-05" db="EMBL/GenBank/DDBJ databases">
        <title>Another draft genome of Portunus trituberculatus and its Hox gene families provides insights of decapod evolution.</title>
        <authorList>
            <person name="Jeong J.-H."/>
            <person name="Song I."/>
            <person name="Kim S."/>
            <person name="Choi T."/>
            <person name="Kim D."/>
            <person name="Ryu S."/>
            <person name="Kim W."/>
        </authorList>
    </citation>
    <scope>NUCLEOTIDE SEQUENCE [LARGE SCALE GENOMIC DNA]</scope>
    <source>
        <tissue evidence="1">Muscle</tissue>
    </source>
</reference>
<protein>
    <submittedName>
        <fullName evidence="1">Uncharacterized protein</fullName>
    </submittedName>
</protein>
<name>A0A5B7D8A0_PORTR</name>
<evidence type="ECO:0000313" key="1">
    <source>
        <dbReference type="EMBL" id="MPC17453.1"/>
    </source>
</evidence>
<dbReference type="Proteomes" id="UP000324222">
    <property type="component" value="Unassembled WGS sequence"/>
</dbReference>
<accession>A0A5B7D8A0</accession>
<dbReference type="EMBL" id="VSRR010000590">
    <property type="protein sequence ID" value="MPC17453.1"/>
    <property type="molecule type" value="Genomic_DNA"/>
</dbReference>
<sequence>MKWLPAAFKEGVEGMTPKGRGKFGVVLNKEVCSSGVILISVLWSSTGLVGEVPQPHLCLEGLWSEHASGDEFPLPELRKLR</sequence>
<gene>
    <name evidence="1" type="ORF">E2C01_010310</name>
</gene>
<keyword evidence="2" id="KW-1185">Reference proteome</keyword>